<gene>
    <name evidence="1" type="ORF">E5983_03720</name>
</gene>
<dbReference type="Pfam" id="PF09148">
    <property type="entry name" value="DUF1934"/>
    <property type="match status" value="1"/>
</dbReference>
<dbReference type="AlphaFoldDB" id="A0A7X3G7V6"/>
<proteinExistence type="predicted"/>
<evidence type="ECO:0000313" key="1">
    <source>
        <dbReference type="EMBL" id="MVX58758.1"/>
    </source>
</evidence>
<dbReference type="InterPro" id="IPR015231">
    <property type="entry name" value="DUF1934"/>
</dbReference>
<name>A0A7X3G7V6_9STRE</name>
<evidence type="ECO:0000313" key="2">
    <source>
        <dbReference type="Proteomes" id="UP000461595"/>
    </source>
</evidence>
<dbReference type="Proteomes" id="UP000461595">
    <property type="component" value="Unassembled WGS sequence"/>
</dbReference>
<dbReference type="OrthoDB" id="2233368at2"/>
<sequence length="129" mass="15186">MKIEITNYIQIGDQHEVVHQTYEAEQRKKGEFTYFLYQNEESEKVVLKFKEDELVMTRFSQPQSIMRFVDQKQVPVGIHTPMGLQQFISQTDHFQLDLEKQSLAMVYQLLTADGTAVFASYDFRLVWGL</sequence>
<dbReference type="EMBL" id="WSRS01000022">
    <property type="protein sequence ID" value="MVX58758.1"/>
    <property type="molecule type" value="Genomic_DNA"/>
</dbReference>
<reference evidence="1 2" key="1">
    <citation type="submission" date="2019-12" db="EMBL/GenBank/DDBJ databases">
        <title>Microbes associate with the intestines of laboratory mice.</title>
        <authorList>
            <person name="Navarre W."/>
            <person name="Wong E."/>
        </authorList>
    </citation>
    <scope>NUCLEOTIDE SEQUENCE [LARGE SCALE GENOMIC DNA]</scope>
    <source>
        <strain evidence="1 2">NM51_B2-22</strain>
    </source>
</reference>
<comment type="caution">
    <text evidence="1">The sequence shown here is derived from an EMBL/GenBank/DDBJ whole genome shotgun (WGS) entry which is preliminary data.</text>
</comment>
<dbReference type="RefSeq" id="WP_160332571.1">
    <property type="nucleotide sequence ID" value="NZ_WSRS01000022.1"/>
</dbReference>
<dbReference type="Gene3D" id="2.40.128.20">
    <property type="match status" value="1"/>
</dbReference>
<accession>A0A7X3G7V6</accession>
<organism evidence="1 2">
    <name type="scientific">Streptococcus danieliae</name>
    <dbReference type="NCBI Taxonomy" id="747656"/>
    <lineage>
        <taxon>Bacteria</taxon>
        <taxon>Bacillati</taxon>
        <taxon>Bacillota</taxon>
        <taxon>Bacilli</taxon>
        <taxon>Lactobacillales</taxon>
        <taxon>Streptococcaceae</taxon>
        <taxon>Streptococcus</taxon>
    </lineage>
</organism>
<dbReference type="SUPFAM" id="SSF50814">
    <property type="entry name" value="Lipocalins"/>
    <property type="match status" value="1"/>
</dbReference>
<dbReference type="InterPro" id="IPR012674">
    <property type="entry name" value="Calycin"/>
</dbReference>
<protein>
    <submittedName>
        <fullName evidence="1">DUF1934 family protein</fullName>
    </submittedName>
</protein>